<dbReference type="Gene3D" id="3.10.129.10">
    <property type="entry name" value="Hotdog Thioesterase"/>
    <property type="match status" value="1"/>
</dbReference>
<accession>A0A2P8HX82</accession>
<comment type="caution">
    <text evidence="4">The sequence shown here is derived from an EMBL/GenBank/DDBJ whole genome shotgun (WGS) entry which is preliminary data.</text>
</comment>
<dbReference type="RefSeq" id="WP_181315212.1">
    <property type="nucleotide sequence ID" value="NZ_PYAV01000002.1"/>
</dbReference>
<proteinExistence type="inferred from homology"/>
<dbReference type="InterPro" id="IPR039298">
    <property type="entry name" value="ACOT13"/>
</dbReference>
<dbReference type="EMBL" id="PYAV01000002">
    <property type="protein sequence ID" value="PSL50817.1"/>
    <property type="molecule type" value="Genomic_DNA"/>
</dbReference>
<gene>
    <name evidence="4" type="ORF">B0H94_10293</name>
</gene>
<organism evidence="4 5">
    <name type="scientific">Salsuginibacillus halophilus</name>
    <dbReference type="NCBI Taxonomy" id="517424"/>
    <lineage>
        <taxon>Bacteria</taxon>
        <taxon>Bacillati</taxon>
        <taxon>Bacillota</taxon>
        <taxon>Bacilli</taxon>
        <taxon>Bacillales</taxon>
        <taxon>Bacillaceae</taxon>
        <taxon>Salsuginibacillus</taxon>
    </lineage>
</organism>
<reference evidence="4 5" key="1">
    <citation type="submission" date="2018-03" db="EMBL/GenBank/DDBJ databases">
        <title>Genomic Encyclopedia of Type Strains, Phase III (KMG-III): the genomes of soil and plant-associated and newly described type strains.</title>
        <authorList>
            <person name="Whitman W."/>
        </authorList>
    </citation>
    <scope>NUCLEOTIDE SEQUENCE [LARGE SCALE GENOMIC DNA]</scope>
    <source>
        <strain evidence="4 5">CGMCC 1.07653</strain>
    </source>
</reference>
<dbReference type="PANTHER" id="PTHR21660:SF1">
    <property type="entry name" value="ACYL-COENZYME A THIOESTERASE 13"/>
    <property type="match status" value="1"/>
</dbReference>
<protein>
    <submittedName>
        <fullName evidence="4">Uncharacterized protein (TIGR00369 family)</fullName>
    </submittedName>
</protein>
<dbReference type="InterPro" id="IPR029069">
    <property type="entry name" value="HotDog_dom_sf"/>
</dbReference>
<dbReference type="InterPro" id="IPR003736">
    <property type="entry name" value="PAAI_dom"/>
</dbReference>
<dbReference type="CDD" id="cd03443">
    <property type="entry name" value="PaaI_thioesterase"/>
    <property type="match status" value="1"/>
</dbReference>
<dbReference type="Proteomes" id="UP000242310">
    <property type="component" value="Unassembled WGS sequence"/>
</dbReference>
<dbReference type="NCBIfam" id="TIGR00369">
    <property type="entry name" value="unchar_dom_1"/>
    <property type="match status" value="1"/>
</dbReference>
<feature type="domain" description="Thioesterase" evidence="3">
    <location>
        <begin position="74"/>
        <end position="150"/>
    </location>
</feature>
<dbReference type="GO" id="GO:0047617">
    <property type="term" value="F:fatty acyl-CoA hydrolase activity"/>
    <property type="evidence" value="ECO:0007669"/>
    <property type="project" value="InterPro"/>
</dbReference>
<evidence type="ECO:0000313" key="5">
    <source>
        <dbReference type="Proteomes" id="UP000242310"/>
    </source>
</evidence>
<dbReference type="AlphaFoldDB" id="A0A2P8HX82"/>
<keyword evidence="5" id="KW-1185">Reference proteome</keyword>
<evidence type="ECO:0000256" key="1">
    <source>
        <dbReference type="ARBA" id="ARBA00008324"/>
    </source>
</evidence>
<dbReference type="InterPro" id="IPR006683">
    <property type="entry name" value="Thioestr_dom"/>
</dbReference>
<dbReference type="Pfam" id="PF03061">
    <property type="entry name" value="4HBT"/>
    <property type="match status" value="1"/>
</dbReference>
<dbReference type="SUPFAM" id="SSF54637">
    <property type="entry name" value="Thioesterase/thiol ester dehydrase-isomerase"/>
    <property type="match status" value="1"/>
</dbReference>
<evidence type="ECO:0000313" key="4">
    <source>
        <dbReference type="EMBL" id="PSL50817.1"/>
    </source>
</evidence>
<evidence type="ECO:0000259" key="3">
    <source>
        <dbReference type="Pfam" id="PF03061"/>
    </source>
</evidence>
<name>A0A2P8HX82_9BACI</name>
<comment type="similarity">
    <text evidence="1">Belongs to the thioesterase PaaI family.</text>
</comment>
<evidence type="ECO:0000256" key="2">
    <source>
        <dbReference type="ARBA" id="ARBA00022801"/>
    </source>
</evidence>
<sequence length="161" mass="17589">MTKDQLIKEAAAYIEAGSEEEREAFAFLLQGLQKKQNDQSGSYIGAWLQPERTYLPEGKSQITIPLRVVHENPHGIAHGGITATLIDMATGDIVHRSLPEGKKAVTADMHVHYLQPGRGETLTATAEMIRTGKTLCTARAEIYDERGVKVAEGTAMYAVLP</sequence>
<dbReference type="PANTHER" id="PTHR21660">
    <property type="entry name" value="THIOESTERASE SUPERFAMILY MEMBER-RELATED"/>
    <property type="match status" value="1"/>
</dbReference>
<keyword evidence="2" id="KW-0378">Hydrolase</keyword>